<dbReference type="EMBL" id="KQ976394">
    <property type="protein sequence ID" value="KYM93248.1"/>
    <property type="molecule type" value="Genomic_DNA"/>
</dbReference>
<feature type="non-terminal residue" evidence="2">
    <location>
        <position position="1"/>
    </location>
</feature>
<evidence type="ECO:0000313" key="2">
    <source>
        <dbReference type="EMBL" id="KYM93248.1"/>
    </source>
</evidence>
<organism evidence="2 3">
    <name type="scientific">Atta colombica</name>
    <dbReference type="NCBI Taxonomy" id="520822"/>
    <lineage>
        <taxon>Eukaryota</taxon>
        <taxon>Metazoa</taxon>
        <taxon>Ecdysozoa</taxon>
        <taxon>Arthropoda</taxon>
        <taxon>Hexapoda</taxon>
        <taxon>Insecta</taxon>
        <taxon>Pterygota</taxon>
        <taxon>Neoptera</taxon>
        <taxon>Endopterygota</taxon>
        <taxon>Hymenoptera</taxon>
        <taxon>Apocrita</taxon>
        <taxon>Aculeata</taxon>
        <taxon>Formicoidea</taxon>
        <taxon>Formicidae</taxon>
        <taxon>Myrmicinae</taxon>
        <taxon>Atta</taxon>
    </lineage>
</organism>
<evidence type="ECO:0000313" key="3">
    <source>
        <dbReference type="Proteomes" id="UP000078540"/>
    </source>
</evidence>
<accession>A0A195BZA3</accession>
<protein>
    <submittedName>
        <fullName evidence="2">Uncharacterized protein</fullName>
    </submittedName>
</protein>
<name>A0A195BZA3_9HYME</name>
<keyword evidence="1" id="KW-1133">Transmembrane helix</keyword>
<feature type="transmembrane region" description="Helical" evidence="1">
    <location>
        <begin position="39"/>
        <end position="60"/>
    </location>
</feature>
<keyword evidence="1" id="KW-0472">Membrane</keyword>
<dbReference type="AlphaFoldDB" id="A0A195BZA3"/>
<evidence type="ECO:0000256" key="1">
    <source>
        <dbReference type="SAM" id="Phobius"/>
    </source>
</evidence>
<reference evidence="2 3" key="1">
    <citation type="submission" date="2015-09" db="EMBL/GenBank/DDBJ databases">
        <title>Atta colombica WGS genome.</title>
        <authorList>
            <person name="Nygaard S."/>
            <person name="Hu H."/>
            <person name="Boomsma J."/>
            <person name="Zhang G."/>
        </authorList>
    </citation>
    <scope>NUCLEOTIDE SEQUENCE [LARGE SCALE GENOMIC DNA]</scope>
    <source>
        <strain evidence="2">Treedump-2</strain>
        <tissue evidence="2">Whole body</tissue>
    </source>
</reference>
<keyword evidence="3" id="KW-1185">Reference proteome</keyword>
<gene>
    <name evidence="2" type="ORF">ALC53_00184</name>
</gene>
<dbReference type="Proteomes" id="UP000078540">
    <property type="component" value="Unassembled WGS sequence"/>
</dbReference>
<keyword evidence="1" id="KW-0812">Transmembrane</keyword>
<sequence length="340" mass="39695">LAVDGYSNACFVLEEVWTDDSARPKFAPNSDFLGMHLKLVYLAWIGIIPNSTILLVHISIHPKMGLIAKDDLFELLAKFGLQYVAWEQRCDAFIESLEEQSRVKRPRLSIGIKQLLIVRITRLESFKGSVHDRFVQVDITVRDSDDTLDISSQFLEDANEIVLERVRDIMQRHNCIKINIVFNDQFITSDLHEWYAWRVVEPILTSLEEFQERDSGWTLSRNLNLTFNVNKYNTLHAENLCKITFYKFFASSLEKLVVSRLKIIWSEFLNLSAEDFDLLMRKDIFPYEYIENLVAIEMISIHPKMDLIAIDNLFGEIWVNFQLLQNQSANIQRYLPGRLP</sequence>
<proteinExistence type="predicted"/>